<gene>
    <name evidence="1" type="primary">phnX</name>
    <name evidence="2" type="ORF">H6A60_10355</name>
</gene>
<comment type="catalytic activity">
    <reaction evidence="1">
        <text>phosphonoacetaldehyde + H2O = acetaldehyde + phosphate + H(+)</text>
        <dbReference type="Rhea" id="RHEA:18905"/>
        <dbReference type="ChEBI" id="CHEBI:15343"/>
        <dbReference type="ChEBI" id="CHEBI:15377"/>
        <dbReference type="ChEBI" id="CHEBI:15378"/>
        <dbReference type="ChEBI" id="CHEBI:43474"/>
        <dbReference type="ChEBI" id="CHEBI:58383"/>
        <dbReference type="EC" id="3.11.1.1"/>
    </reaction>
</comment>
<sequence>MKKIEAVIFDWAGTTVDFGSLSPVSAFKEAFRMNGIEVTDEETRAPMGMLKIDHIRTMLAMPDVAARWRDAHGREPTEADAQAIYEVFEPALMKVLDRHCDLKPGLLECMRELKRRGVALGSTTGFTSDMMAVVCAEAAKAGYSPDTFVTADQVGGYGRPYPYMIFENMRRLKIGSVDAVMKVGDTVSDIEEALAAGVTAVSVVEGSSVMGLSRAEWDALSEDERNAHRERTAEVFWRAGAHYVIGRLSALPALVDAVNAARSR</sequence>
<dbReference type="SUPFAM" id="SSF56784">
    <property type="entry name" value="HAD-like"/>
    <property type="match status" value="1"/>
</dbReference>
<dbReference type="Gene3D" id="3.40.50.1000">
    <property type="entry name" value="HAD superfamily/HAD-like"/>
    <property type="match status" value="1"/>
</dbReference>
<feature type="active site" description="Nucleophile" evidence="1">
    <location>
        <position position="10"/>
    </location>
</feature>
<comment type="function">
    <text evidence="1">Involved in phosphonate degradation.</text>
</comment>
<accession>A0ABS2DUD3</accession>
<comment type="cofactor">
    <cofactor evidence="1">
        <name>Mg(2+)</name>
        <dbReference type="ChEBI" id="CHEBI:18420"/>
    </cofactor>
    <text evidence="1">Binds 1 Mg(2+) ion per subunit.</text>
</comment>
<dbReference type="InterPro" id="IPR023198">
    <property type="entry name" value="PGP-like_dom2"/>
</dbReference>
<name>A0ABS2DUD3_9BURK</name>
<protein>
    <recommendedName>
        <fullName evidence="1">Phosphonoacetaldehyde hydrolase</fullName>
        <shortName evidence="1">Phosphonatase</shortName>
        <ecNumber evidence="1">3.11.1.1</ecNumber>
    </recommendedName>
    <alternativeName>
        <fullName evidence="1">Phosphonoacetaldehyde phosphonohydrolase</fullName>
    </alternativeName>
</protein>
<dbReference type="InterPro" id="IPR050155">
    <property type="entry name" value="HAD-like_hydrolase_sf"/>
</dbReference>
<dbReference type="Proteomes" id="UP000715095">
    <property type="component" value="Unassembled WGS sequence"/>
</dbReference>
<keyword evidence="1" id="KW-0479">Metal-binding</keyword>
<feature type="binding site" evidence="1">
    <location>
        <position position="185"/>
    </location>
    <ligand>
        <name>Mg(2+)</name>
        <dbReference type="ChEBI" id="CHEBI:18420"/>
    </ligand>
</feature>
<comment type="subunit">
    <text evidence="1">Homodimer.</text>
</comment>
<proteinExistence type="inferred from homology"/>
<dbReference type="PANTHER" id="PTHR43434">
    <property type="entry name" value="PHOSPHOGLYCOLATE PHOSPHATASE"/>
    <property type="match status" value="1"/>
</dbReference>
<dbReference type="NCBIfam" id="TIGR01422">
    <property type="entry name" value="phosphonatase"/>
    <property type="match status" value="1"/>
</dbReference>
<feature type="active site" description="Schiff-base intermediate with substrate" evidence="1">
    <location>
        <position position="51"/>
    </location>
</feature>
<keyword evidence="1 2" id="KW-0378">Hydrolase</keyword>
<dbReference type="SFLD" id="SFLDG01135">
    <property type="entry name" value="C1.5.6:_HAD__Beta-PGM__Phospha"/>
    <property type="match status" value="1"/>
</dbReference>
<keyword evidence="1" id="KW-0460">Magnesium</keyword>
<dbReference type="GO" id="GO:0050194">
    <property type="term" value="F:phosphonoacetaldehyde hydrolase activity"/>
    <property type="evidence" value="ECO:0007669"/>
    <property type="project" value="UniProtKB-EC"/>
</dbReference>
<keyword evidence="3" id="KW-1185">Reference proteome</keyword>
<feature type="binding site" evidence="1">
    <location>
        <position position="10"/>
    </location>
    <ligand>
        <name>Mg(2+)</name>
        <dbReference type="ChEBI" id="CHEBI:18420"/>
    </ligand>
</feature>
<dbReference type="PANTHER" id="PTHR43434:SF19">
    <property type="entry name" value="PHOSPHONOACETALDEHYDE HYDROLASE"/>
    <property type="match status" value="1"/>
</dbReference>
<dbReference type="Gene3D" id="1.10.150.240">
    <property type="entry name" value="Putative phosphatase, domain 2"/>
    <property type="match status" value="1"/>
</dbReference>
<dbReference type="SFLD" id="SFLDS00003">
    <property type="entry name" value="Haloacid_Dehalogenase"/>
    <property type="match status" value="1"/>
</dbReference>
<comment type="similarity">
    <text evidence="1">Belongs to the HAD-like hydrolase superfamily. PhnX family.</text>
</comment>
<dbReference type="Pfam" id="PF00702">
    <property type="entry name" value="Hydrolase"/>
    <property type="match status" value="1"/>
</dbReference>
<dbReference type="EMBL" id="JACJJC010000024">
    <property type="protein sequence ID" value="MBM6704878.1"/>
    <property type="molecule type" value="Genomic_DNA"/>
</dbReference>
<evidence type="ECO:0000313" key="3">
    <source>
        <dbReference type="Proteomes" id="UP000715095"/>
    </source>
</evidence>
<comment type="caution">
    <text evidence="2">The sequence shown here is derived from an EMBL/GenBank/DDBJ whole genome shotgun (WGS) entry which is preliminary data.</text>
</comment>
<dbReference type="HAMAP" id="MF_01375">
    <property type="entry name" value="PhnX"/>
    <property type="match status" value="1"/>
</dbReference>
<dbReference type="InterPro" id="IPR036412">
    <property type="entry name" value="HAD-like_sf"/>
</dbReference>
<dbReference type="SFLD" id="SFLDG01129">
    <property type="entry name" value="C1.5:_HAD__Beta-PGM__Phosphata"/>
    <property type="match status" value="1"/>
</dbReference>
<dbReference type="InterPro" id="IPR006323">
    <property type="entry name" value="Phosphonoacetald_hydro"/>
</dbReference>
<dbReference type="InterPro" id="IPR023214">
    <property type="entry name" value="HAD_sf"/>
</dbReference>
<evidence type="ECO:0000313" key="2">
    <source>
        <dbReference type="EMBL" id="MBM6704878.1"/>
    </source>
</evidence>
<dbReference type="RefSeq" id="WP_205104315.1">
    <property type="nucleotide sequence ID" value="NZ_JACJJC010000024.1"/>
</dbReference>
<reference evidence="2 3" key="1">
    <citation type="journal article" date="2021" name="Sci. Rep.">
        <title>The distribution of antibiotic resistance genes in chicken gut microbiota commensals.</title>
        <authorList>
            <person name="Juricova H."/>
            <person name="Matiasovicova J."/>
            <person name="Kubasova T."/>
            <person name="Cejkova D."/>
            <person name="Rychlik I."/>
        </authorList>
    </citation>
    <scope>NUCLEOTIDE SEQUENCE [LARGE SCALE GENOMIC DNA]</scope>
    <source>
        <strain evidence="2 3">An829</strain>
    </source>
</reference>
<evidence type="ECO:0000256" key="1">
    <source>
        <dbReference type="HAMAP-Rule" id="MF_01375"/>
    </source>
</evidence>
<feature type="binding site" evidence="1">
    <location>
        <position position="12"/>
    </location>
    <ligand>
        <name>Mg(2+)</name>
        <dbReference type="ChEBI" id="CHEBI:18420"/>
    </ligand>
</feature>
<organism evidence="2 3">
    <name type="scientific">Sutterella massiliensis</name>
    <dbReference type="NCBI Taxonomy" id="1816689"/>
    <lineage>
        <taxon>Bacteria</taxon>
        <taxon>Pseudomonadati</taxon>
        <taxon>Pseudomonadota</taxon>
        <taxon>Betaproteobacteria</taxon>
        <taxon>Burkholderiales</taxon>
        <taxon>Sutterellaceae</taxon>
        <taxon>Sutterella</taxon>
    </lineage>
</organism>
<keyword evidence="1" id="KW-0704">Schiff base</keyword>
<dbReference type="EC" id="3.11.1.1" evidence="1"/>